<keyword evidence="3" id="KW-0378">Hydrolase</keyword>
<evidence type="ECO:0000256" key="4">
    <source>
        <dbReference type="ARBA" id="ARBA00022837"/>
    </source>
</evidence>
<accession>A0A512M9W5</accession>
<evidence type="ECO:0000256" key="3">
    <source>
        <dbReference type="ARBA" id="ARBA00022801"/>
    </source>
</evidence>
<dbReference type="SUPFAM" id="SSF53649">
    <property type="entry name" value="Alkaline phosphatase-like"/>
    <property type="match status" value="1"/>
</dbReference>
<dbReference type="PROSITE" id="PS00149">
    <property type="entry name" value="SULFATASE_2"/>
    <property type="match status" value="1"/>
</dbReference>
<dbReference type="OrthoDB" id="9766107at2"/>
<organism evidence="6 7">
    <name type="scientific">Brevifollis gellanilyticus</name>
    <dbReference type="NCBI Taxonomy" id="748831"/>
    <lineage>
        <taxon>Bacteria</taxon>
        <taxon>Pseudomonadati</taxon>
        <taxon>Verrucomicrobiota</taxon>
        <taxon>Verrucomicrobiia</taxon>
        <taxon>Verrucomicrobiales</taxon>
        <taxon>Verrucomicrobiaceae</taxon>
    </lineage>
</organism>
<keyword evidence="7" id="KW-1185">Reference proteome</keyword>
<keyword evidence="4" id="KW-0106">Calcium</keyword>
<dbReference type="GO" id="GO:0004065">
    <property type="term" value="F:arylsulfatase activity"/>
    <property type="evidence" value="ECO:0007669"/>
    <property type="project" value="TreeGrafter"/>
</dbReference>
<dbReference type="PANTHER" id="PTHR42693:SF33">
    <property type="entry name" value="ARYLSULFATASE"/>
    <property type="match status" value="1"/>
</dbReference>
<proteinExistence type="inferred from homology"/>
<dbReference type="Proteomes" id="UP000321577">
    <property type="component" value="Unassembled WGS sequence"/>
</dbReference>
<dbReference type="InterPro" id="IPR050738">
    <property type="entry name" value="Sulfatase"/>
</dbReference>
<comment type="similarity">
    <text evidence="1">Belongs to the sulfatase family.</text>
</comment>
<dbReference type="EMBL" id="BKAG01000015">
    <property type="protein sequence ID" value="GEP43121.1"/>
    <property type="molecule type" value="Genomic_DNA"/>
</dbReference>
<dbReference type="InterPro" id="IPR000917">
    <property type="entry name" value="Sulfatase_N"/>
</dbReference>
<dbReference type="Gene3D" id="3.40.720.10">
    <property type="entry name" value="Alkaline Phosphatase, subunit A"/>
    <property type="match status" value="1"/>
</dbReference>
<dbReference type="AlphaFoldDB" id="A0A512M9W5"/>
<reference evidence="6 7" key="1">
    <citation type="submission" date="2019-07" db="EMBL/GenBank/DDBJ databases">
        <title>Whole genome shotgun sequence of Brevifollis gellanilyticus NBRC 108608.</title>
        <authorList>
            <person name="Hosoyama A."/>
            <person name="Uohara A."/>
            <person name="Ohji S."/>
            <person name="Ichikawa N."/>
        </authorList>
    </citation>
    <scope>NUCLEOTIDE SEQUENCE [LARGE SCALE GENOMIC DNA]</scope>
    <source>
        <strain evidence="6 7">NBRC 108608</strain>
    </source>
</reference>
<evidence type="ECO:0000313" key="7">
    <source>
        <dbReference type="Proteomes" id="UP000321577"/>
    </source>
</evidence>
<dbReference type="InterPro" id="IPR017850">
    <property type="entry name" value="Alkaline_phosphatase_core_sf"/>
</dbReference>
<sequence length="568" mass="64145">MGTLERRGCLRWGGQPVKFFRHIQRGIVEDIRMPDLESYALSAEFVPQLIGNQGVPSFRVITPANRLFTLCLAALTALHCLHAAQAEDVSTKRPNVLYIFTDDQSVRTLGCYSRDAYPWVKTPNIDALAKTGVRFHSVYMAAYCMPARISMLTGNLPHASRGLFQGAELKGAALEKEIQDHPFWPQRLRESGYRTGMIGKWHITSRPPAVGIDWDSAIHWSKDMGGSYYHHPMSFNGAPPKDDDGYSVDRYTDLAIDFLKEQPKDPRPWYLWLCYTGVHMPTEPADRHKGALGSVDDIPEPASMRQRAGKPAYIRDLPERSWTRVQDAIRRYHECVMAIDESVGRLMQALKTTNQLENTVVIFASDQGIAYGQHGLVHKKDAPYDAALRSPLIFSWPGHFAQDQVSEEPVNGPDVVRTLLDIFGLEPLKTMDGMSLLPLLKDPAQRLSREAMLTTNVQNNMGQSIPQGVARTERLIARGAKGEEAMRDWAMIRTGDYKYIGYCGEANEEEIYNLADDPEELVNLADTEHRTLVEEMRRKAAKELRATQSGFDRGHYIDFFPLLKQQPN</sequence>
<dbReference type="GO" id="GO:0046872">
    <property type="term" value="F:metal ion binding"/>
    <property type="evidence" value="ECO:0007669"/>
    <property type="project" value="UniProtKB-KW"/>
</dbReference>
<dbReference type="InterPro" id="IPR024607">
    <property type="entry name" value="Sulfatase_CS"/>
</dbReference>
<dbReference type="PANTHER" id="PTHR42693">
    <property type="entry name" value="ARYLSULFATASE FAMILY MEMBER"/>
    <property type="match status" value="1"/>
</dbReference>
<name>A0A512M9W5_9BACT</name>
<evidence type="ECO:0000256" key="2">
    <source>
        <dbReference type="ARBA" id="ARBA00022723"/>
    </source>
</evidence>
<feature type="domain" description="Sulfatase N-terminal" evidence="5">
    <location>
        <begin position="94"/>
        <end position="424"/>
    </location>
</feature>
<protein>
    <submittedName>
        <fullName evidence="6">Acetylglucosamine-6-sulfatase</fullName>
    </submittedName>
</protein>
<keyword evidence="2" id="KW-0479">Metal-binding</keyword>
<evidence type="ECO:0000259" key="5">
    <source>
        <dbReference type="Pfam" id="PF00884"/>
    </source>
</evidence>
<comment type="caution">
    <text evidence="6">The sequence shown here is derived from an EMBL/GenBank/DDBJ whole genome shotgun (WGS) entry which is preliminary data.</text>
</comment>
<evidence type="ECO:0000256" key="1">
    <source>
        <dbReference type="ARBA" id="ARBA00008779"/>
    </source>
</evidence>
<gene>
    <name evidence="6" type="ORF">BGE01nite_24120</name>
</gene>
<dbReference type="Pfam" id="PF00884">
    <property type="entry name" value="Sulfatase"/>
    <property type="match status" value="1"/>
</dbReference>
<evidence type="ECO:0000313" key="6">
    <source>
        <dbReference type="EMBL" id="GEP43121.1"/>
    </source>
</evidence>